<evidence type="ECO:0000256" key="2">
    <source>
        <dbReference type="ARBA" id="ARBA00023043"/>
    </source>
</evidence>
<dbReference type="InterPro" id="IPR027417">
    <property type="entry name" value="P-loop_NTPase"/>
</dbReference>
<dbReference type="InterPro" id="IPR036770">
    <property type="entry name" value="Ankyrin_rpt-contain_sf"/>
</dbReference>
<dbReference type="PANTHER" id="PTHR24198">
    <property type="entry name" value="ANKYRIN REPEAT AND PROTEIN KINASE DOMAIN-CONTAINING PROTEIN"/>
    <property type="match status" value="1"/>
</dbReference>
<dbReference type="Gene3D" id="3.40.50.300">
    <property type="entry name" value="P-loop containing nucleotide triphosphate hydrolases"/>
    <property type="match status" value="1"/>
</dbReference>
<evidence type="ECO:0000259" key="5">
    <source>
        <dbReference type="Pfam" id="PF17100"/>
    </source>
</evidence>
<dbReference type="PROSITE" id="PS50297">
    <property type="entry name" value="ANK_REP_REGION"/>
    <property type="match status" value="1"/>
</dbReference>
<feature type="region of interest" description="Disordered" evidence="4">
    <location>
        <begin position="1017"/>
        <end position="1036"/>
    </location>
</feature>
<feature type="compositionally biased region" description="Polar residues" evidence="4">
    <location>
        <begin position="43"/>
        <end position="58"/>
    </location>
</feature>
<dbReference type="Gene3D" id="1.25.40.20">
    <property type="entry name" value="Ankyrin repeat-containing domain"/>
    <property type="match status" value="4"/>
</dbReference>
<feature type="region of interest" description="Disordered" evidence="4">
    <location>
        <begin position="1"/>
        <end position="92"/>
    </location>
</feature>
<dbReference type="Pfam" id="PF12796">
    <property type="entry name" value="Ank_2"/>
    <property type="match status" value="4"/>
</dbReference>
<feature type="repeat" description="ANK" evidence="3">
    <location>
        <begin position="1464"/>
        <end position="1496"/>
    </location>
</feature>
<dbReference type="SMART" id="SM00248">
    <property type="entry name" value="ANK"/>
    <property type="match status" value="14"/>
</dbReference>
<reference evidence="7" key="1">
    <citation type="submission" date="2023-02" db="EMBL/GenBank/DDBJ databases">
        <title>Colletotrichum kahawae CIFC_Que2 genome sequencing and assembly.</title>
        <authorList>
            <person name="Baroncelli R."/>
        </authorList>
    </citation>
    <scope>NUCLEOTIDE SEQUENCE</scope>
    <source>
        <strain evidence="7">CIFC_Que2</strain>
    </source>
</reference>
<feature type="domain" description="Nephrocystin 3-like N-terminal" evidence="6">
    <location>
        <begin position="334"/>
        <end position="493"/>
    </location>
</feature>
<dbReference type="Pfam" id="PF24883">
    <property type="entry name" value="NPHP3_N"/>
    <property type="match status" value="1"/>
</dbReference>
<evidence type="ECO:0000256" key="3">
    <source>
        <dbReference type="PROSITE-ProRule" id="PRU00023"/>
    </source>
</evidence>
<dbReference type="Pfam" id="PF17100">
    <property type="entry name" value="NACHT_N"/>
    <property type="match status" value="1"/>
</dbReference>
<feature type="domain" description="NWD NACHT-NTPase N-terminal" evidence="5">
    <location>
        <begin position="95"/>
        <end position="312"/>
    </location>
</feature>
<keyword evidence="1" id="KW-0677">Repeat</keyword>
<feature type="compositionally biased region" description="Basic and acidic residues" evidence="4">
    <location>
        <begin position="73"/>
        <end position="92"/>
    </location>
</feature>
<dbReference type="InterPro" id="IPR056884">
    <property type="entry name" value="NPHP3-like_N"/>
</dbReference>
<dbReference type="InterPro" id="IPR031359">
    <property type="entry name" value="NACHT_N"/>
</dbReference>
<evidence type="ECO:0000313" key="8">
    <source>
        <dbReference type="Proteomes" id="UP001281614"/>
    </source>
</evidence>
<comment type="caution">
    <text evidence="7">The sequence shown here is derived from an EMBL/GenBank/DDBJ whole genome shotgun (WGS) entry which is preliminary data.</text>
</comment>
<organism evidence="7 8">
    <name type="scientific">Colletotrichum kahawae</name>
    <name type="common">Coffee berry disease fungus</name>
    <dbReference type="NCBI Taxonomy" id="34407"/>
    <lineage>
        <taxon>Eukaryota</taxon>
        <taxon>Fungi</taxon>
        <taxon>Dikarya</taxon>
        <taxon>Ascomycota</taxon>
        <taxon>Pezizomycotina</taxon>
        <taxon>Sordariomycetes</taxon>
        <taxon>Hypocreomycetidae</taxon>
        <taxon>Glomerellales</taxon>
        <taxon>Glomerellaceae</taxon>
        <taxon>Colletotrichum</taxon>
        <taxon>Colletotrichum gloeosporioides species complex</taxon>
    </lineage>
</organism>
<feature type="compositionally biased region" description="Basic and acidic residues" evidence="4">
    <location>
        <begin position="14"/>
        <end position="38"/>
    </location>
</feature>
<gene>
    <name evidence="7" type="ORF">CKAH01_13733</name>
</gene>
<protein>
    <recommendedName>
        <fullName evidence="9">NACHT domain-containing protein</fullName>
    </recommendedName>
</protein>
<dbReference type="PANTHER" id="PTHR24198:SF165">
    <property type="entry name" value="ANKYRIN REPEAT-CONTAINING PROTEIN-RELATED"/>
    <property type="match status" value="1"/>
</dbReference>
<name>A0AAD9YQ30_COLKA</name>
<dbReference type="EMBL" id="VYYT01000061">
    <property type="protein sequence ID" value="KAK2772944.1"/>
    <property type="molecule type" value="Genomic_DNA"/>
</dbReference>
<dbReference type="PROSITE" id="PS50088">
    <property type="entry name" value="ANK_REPEAT"/>
    <property type="match status" value="2"/>
</dbReference>
<proteinExistence type="predicted"/>
<sequence>MSFRKFRRKLGWRSSKDDAPSQSKDYDRHEQQQPDSRDAGTASGKTSFNVPTDSSNPSIPEAPSLPDQPSQVHPKEGATEEDGPTRKGSDEHIRELWDVAYEALREEDERLIQDFEERIEGDLGAGLSKAAGSRIAKRDWMNTVLTRKMSQVNRDLWKLKFGSSEVLVKDMVKPVLGVVSWANDFISKAVSANASASLAWSGVSLLLPLFLNPSEQAASLAQGLEYISSLIVQSHLWEDLYERYSKSEAGGPSHITFRSSLTMLYHHVLKFQITSYCYYARSTAYRLGLDSVKWHEWEDLLEKIKEQDRVFSAVLNGCRDVRYDEECSAAEQRHDEEFKTWMKSPKSLLWLNGKPGSGKSILSSSVIKHLQDKCKSDPGTALAYFYFNFGTLEQQSVTIMLSSLVKQLCASRPDTPPTIKNFENYKTKGERPDIQTLEAALIASIHGFSDVSIIIDALDECPTLNGERGKLLASLTRIATVMPENLHLFCTSRPEPDISIAINRLLCPPSRSAIDLLRDTTGLHSDISLYVDSVLESDDYHSWPEELKADAKRLLVERADGMFQYIVCQFEGLRNLRSRSLIRTALENLPKGLDATYDRLLLSIEPEFQAQVLSSLKWLAFSNRTHRLKELAEIFILHPERAVVIDEAERLFEPEEVLRYISSLVTVQKDDESDITYVRLAHFTVKEYLISSRIGKGPAACFSFTEDDAHLHISHCCLVYHFWKIDNDFFSMDRHLSRYAVRNWGWHLETAPRHNWTSDIVRIAARALSVGSDSLATILLSGMYSKTGTAYYEESSKKRHDYFLRRPYGYTARLGFLNLTDLLLSEASNAYKYLTQEDLNLILGEATWVGSIEIVQLALDKGANIDAQVNEGASVLQVAASRNHPEIVDLLLRRGADTYKMGCPLTSLMTSLPLGYYLTYRSDSKLKQHPNTGYTRILQLLVDNGADINKQCAIHGTALSTAAERAEYPDTRYLVDFLLQGGADVNLSGGFYGYPLQAACSKGILYSRYGWRVNKNGRPRNRLHGSNDDAGLDGDDNLDNEGVVMTLLEMGAEVNAQGGKYGNALQAASYAGNCAVVRLLLGRCADQNMTGGHFGTALQAACAGRHLKIASVLLTSPIDVDAPGGVYGNALQAACATGSWKIAGMLLEKGAKVDIQGGMYGNALQAACSVEWKGQSASQIEIVLQLLEKGAKVNEQGGLYGTAVQSACANRHQEVVRLLLAHGCDLNLEGGKYGTALQAACASNRHSPAGSELLDLLIEHGADVHVQGGEFGSAWHAAAARTPWEEPDANATLKMLLDHGVDVNDSRGPRHGTALQAALELSQEPTKIVLRVRFLLEHGANINVGAGLYGFPLQSACMVPTTQIPDRETPRVLCYLLDNCPNIDVSMTGGKFGTALQAAAYTNNYIAVRILLGNHKDCPAITVDVNARGGEYGSALDAAVCAGKGNVVECLISNGADADARGGKYGSALNAAVVKGYWDLVEILLEAGAKPDCHDLLEPDEEWLKWVGKEDGRGAVERYRKFWEKQKPKAEEAKSGDKIIV</sequence>
<evidence type="ECO:0000313" key="7">
    <source>
        <dbReference type="EMBL" id="KAK2772944.1"/>
    </source>
</evidence>
<dbReference type="SUPFAM" id="SSF48403">
    <property type="entry name" value="Ankyrin repeat"/>
    <property type="match status" value="3"/>
</dbReference>
<keyword evidence="8" id="KW-1185">Reference proteome</keyword>
<evidence type="ECO:0000259" key="6">
    <source>
        <dbReference type="Pfam" id="PF24883"/>
    </source>
</evidence>
<keyword evidence="2 3" id="KW-0040">ANK repeat</keyword>
<evidence type="ECO:0000256" key="4">
    <source>
        <dbReference type="SAM" id="MobiDB-lite"/>
    </source>
</evidence>
<evidence type="ECO:0000256" key="1">
    <source>
        <dbReference type="ARBA" id="ARBA00022737"/>
    </source>
</evidence>
<feature type="compositionally biased region" description="Basic residues" evidence="4">
    <location>
        <begin position="1"/>
        <end position="11"/>
    </location>
</feature>
<accession>A0AAD9YQ30</accession>
<dbReference type="SUPFAM" id="SSF52540">
    <property type="entry name" value="P-loop containing nucleoside triphosphate hydrolases"/>
    <property type="match status" value="1"/>
</dbReference>
<dbReference type="Proteomes" id="UP001281614">
    <property type="component" value="Unassembled WGS sequence"/>
</dbReference>
<dbReference type="InterPro" id="IPR002110">
    <property type="entry name" value="Ankyrin_rpt"/>
</dbReference>
<feature type="repeat" description="ANK" evidence="3">
    <location>
        <begin position="871"/>
        <end position="897"/>
    </location>
</feature>
<evidence type="ECO:0008006" key="9">
    <source>
        <dbReference type="Google" id="ProtNLM"/>
    </source>
</evidence>